<dbReference type="Gene3D" id="2.130.10.10">
    <property type="entry name" value="YVTN repeat-like/Quinoprotein amine dehydrogenase"/>
    <property type="match status" value="1"/>
</dbReference>
<evidence type="ECO:0000313" key="1">
    <source>
        <dbReference type="EMBL" id="WNE95482.1"/>
    </source>
</evidence>
<reference evidence="1 2" key="1">
    <citation type="submission" date="2023-02" db="EMBL/GenBank/DDBJ databases">
        <title>Streptomyces sp. SCA4-21 with antifungal activity against Fusarium oxysporum f. sp. cubense, Streptomyces sp. SCA2-17 with antifungal activity against Fusarium oxysporum f. sp. cubense.</title>
        <authorList>
            <person name="Qi D."/>
        </authorList>
    </citation>
    <scope>NUCLEOTIDE SEQUENCE [LARGE SCALE GENOMIC DNA]</scope>
    <source>
        <strain evidence="1 2">SCA4-21</strain>
    </source>
</reference>
<organism evidence="1 2">
    <name type="scientific">Streptomyces luomodiensis</name>
    <dbReference type="NCBI Taxonomy" id="3026192"/>
    <lineage>
        <taxon>Bacteria</taxon>
        <taxon>Bacillati</taxon>
        <taxon>Actinomycetota</taxon>
        <taxon>Actinomycetes</taxon>
        <taxon>Kitasatosporales</taxon>
        <taxon>Streptomycetaceae</taxon>
        <taxon>Streptomyces</taxon>
    </lineage>
</organism>
<dbReference type="InterPro" id="IPR015943">
    <property type="entry name" value="WD40/YVTN_repeat-like_dom_sf"/>
</dbReference>
<keyword evidence="2" id="KW-1185">Reference proteome</keyword>
<proteinExistence type="predicted"/>
<dbReference type="Proteomes" id="UP001305606">
    <property type="component" value="Chromosome"/>
</dbReference>
<protein>
    <recommendedName>
        <fullName evidence="3">Lipoprotein LpqB beta-propeller domain-containing protein</fullName>
    </recommendedName>
</protein>
<sequence length="380" mass="41070">MSANGAVTLATSDTRRATLFLRTKQGKVRQVNLCLRPNVLKPTVSLDGQRIAYVRDEDRAVVWHDVTPTAPYPVGPAHLLKGPPVKAKPDDGGNLRKLIDFSRTSRYLVEAAADSATFPVRVWDPKTGRRHDLPKNIPGIKSIWFGPDDTTLVAMGATASQTDAMDTVDIRTGTRRRLVRDGRESGVSGDGSVAVTCHQGDGESSANALYQTVRVADRRVLRSYRADTTSCGPAVLDAMGDRFVLPDYGDTWEVVSVDGDDRPREVIAPSRVSTDITPERFLLGSEKEPVLAFKGDSSISGQTLVSADGDTAYGVPRLLGDGRTVLVRLGEKGDSLRVMETEGDNRDLATVSVKAKTPPAKEQVIAINKAETLMADVIHP</sequence>
<evidence type="ECO:0008006" key="3">
    <source>
        <dbReference type="Google" id="ProtNLM"/>
    </source>
</evidence>
<evidence type="ECO:0000313" key="2">
    <source>
        <dbReference type="Proteomes" id="UP001305606"/>
    </source>
</evidence>
<dbReference type="SUPFAM" id="SSF82171">
    <property type="entry name" value="DPP6 N-terminal domain-like"/>
    <property type="match status" value="1"/>
</dbReference>
<name>A0ABY9UU20_9ACTN</name>
<dbReference type="EMBL" id="CP117522">
    <property type="protein sequence ID" value="WNE95482.1"/>
    <property type="molecule type" value="Genomic_DNA"/>
</dbReference>
<gene>
    <name evidence="1" type="ORF">PS467_09055</name>
</gene>
<accession>A0ABY9UU20</accession>